<dbReference type="GeneID" id="34301692"/>
<evidence type="ECO:0000313" key="2">
    <source>
        <dbReference type="EMBL" id="MBZ5962572.1"/>
    </source>
</evidence>
<comment type="caution">
    <text evidence="2">The sequence shown here is derived from an EMBL/GenBank/DDBJ whole genome shotgun (WGS) entry which is preliminary data.</text>
</comment>
<dbReference type="OMA" id="GFIDWHE"/>
<accession>A0A9Q3SXT3</accession>
<organism evidence="2 3">
    <name type="scientific">Leuconostoc gasicomitatum</name>
    <dbReference type="NCBI Taxonomy" id="115778"/>
    <lineage>
        <taxon>Bacteria</taxon>
        <taxon>Bacillati</taxon>
        <taxon>Bacillota</taxon>
        <taxon>Bacilli</taxon>
        <taxon>Lactobacillales</taxon>
        <taxon>Lactobacillaceae</taxon>
        <taxon>Leuconostoc</taxon>
        <taxon>Leuconostoc gelidum group</taxon>
    </lineage>
</organism>
<dbReference type="EMBL" id="JAHBFI010000013">
    <property type="protein sequence ID" value="MBZ5962572.1"/>
    <property type="molecule type" value="Genomic_DNA"/>
</dbReference>
<evidence type="ECO:0000256" key="1">
    <source>
        <dbReference type="SAM" id="Phobius"/>
    </source>
</evidence>
<dbReference type="Pfam" id="PF06161">
    <property type="entry name" value="DUF975"/>
    <property type="match status" value="1"/>
</dbReference>
<name>A0A9Q3SXT3_9LACO</name>
<dbReference type="Proteomes" id="UP000752647">
    <property type="component" value="Unassembled WGS sequence"/>
</dbReference>
<keyword evidence="1" id="KW-1133">Transmembrane helix</keyword>
<dbReference type="RefSeq" id="WP_010381664.1">
    <property type="nucleotide sequence ID" value="NZ_BPKT01000002.1"/>
</dbReference>
<evidence type="ECO:0000313" key="3">
    <source>
        <dbReference type="Proteomes" id="UP000752647"/>
    </source>
</evidence>
<feature type="transmembrane region" description="Helical" evidence="1">
    <location>
        <begin position="203"/>
        <end position="226"/>
    </location>
</feature>
<dbReference type="PANTHER" id="PTHR40076">
    <property type="entry name" value="MEMBRANE PROTEIN-RELATED"/>
    <property type="match status" value="1"/>
</dbReference>
<feature type="transmembrane region" description="Helical" evidence="1">
    <location>
        <begin position="139"/>
        <end position="159"/>
    </location>
</feature>
<gene>
    <name evidence="2" type="ORF">KIJ12_05335</name>
</gene>
<keyword evidence="1" id="KW-0472">Membrane</keyword>
<dbReference type="InterPro" id="IPR010380">
    <property type="entry name" value="DUF975"/>
</dbReference>
<protein>
    <submittedName>
        <fullName evidence="2">DUF975 family protein</fullName>
    </submittedName>
</protein>
<keyword evidence="1" id="KW-0812">Transmembrane</keyword>
<feature type="transmembrane region" description="Helical" evidence="1">
    <location>
        <begin position="21"/>
        <end position="39"/>
    </location>
</feature>
<dbReference type="AlphaFoldDB" id="A0A9Q3SXT3"/>
<dbReference type="PANTHER" id="PTHR40076:SF1">
    <property type="entry name" value="MEMBRANE PROTEIN"/>
    <property type="match status" value="1"/>
</dbReference>
<sequence length="253" mass="28852">MLNNRQIKKIAWSRVTTHFKAAFLLSLVPMIFTVFGVMSDHNSRDVTFSQNLNPTTQKVTDTASNMGHLFQDNWLTITIVSLIVLIIVIVIGILMTAISDFFTESSVSGFIDWHETDKTPESPIKAGFNLLTSTAFQIAFLRAVYTLLWTLLFIIPGIIKSFSYSQALYLYRDDLRAGRDIQSTKYYIAQSQKLMTDYKGQLFMMYLSLIGWYFLGFFTFGLANLFTLPYTLAIQAEFYIALRGEQPSKTTVL</sequence>
<reference evidence="2" key="1">
    <citation type="submission" date="2021-05" db="EMBL/GenBank/DDBJ databases">
        <title>Pangenome of Leuconostoc gelidum warrants species status for Leuconostoc gelidum subsp. gasicomitatum.</title>
        <authorList>
            <person name="Johansson P."/>
            <person name="Sade E."/>
            <person name="Hultman J."/>
            <person name="Auvinen P."/>
            <person name="Bjorkroth J."/>
        </authorList>
    </citation>
    <scope>NUCLEOTIDE SEQUENCE</scope>
    <source>
        <strain evidence="2">A.21.4</strain>
    </source>
</reference>
<feature type="transmembrane region" description="Helical" evidence="1">
    <location>
        <begin position="74"/>
        <end position="98"/>
    </location>
</feature>
<proteinExistence type="predicted"/>